<dbReference type="GO" id="GO:0015221">
    <property type="term" value="F:lipopolysaccharide transmembrane transporter activity"/>
    <property type="evidence" value="ECO:0007669"/>
    <property type="project" value="InterPro"/>
</dbReference>
<sequence length="239" mass="25728">MLRPAAAGQWPLRGAAAWPPDHPGHQRAGGPRVNTSRSLALILDRARAAFPIVVLAGLAAYTWWLVQSVPSEDDGDRAAIPPSTPDYVLDDAMVERFDLSGKRVSVLRGSTITHFPQGDRLVVSTLHMVAEDAQGQHLTARAIEGTYQGDDAIVNLKGEAHVVATPPAPNQARGPVVFDGEELMMHTDTRRVTSRQPVRVTSPEGVVNARSLDYDARTGQTQLGGRVSGRLQQNKAAQP</sequence>
<keyword evidence="4" id="KW-1133">Transmembrane helix</keyword>
<dbReference type="GO" id="GO:0030288">
    <property type="term" value="C:outer membrane-bounded periplasmic space"/>
    <property type="evidence" value="ECO:0007669"/>
    <property type="project" value="TreeGrafter"/>
</dbReference>
<keyword evidence="1" id="KW-1003">Cell membrane</keyword>
<dbReference type="PANTHER" id="PTHR37481">
    <property type="entry name" value="LIPOPOLYSACCHARIDE EXPORT SYSTEM PROTEIN LPTC"/>
    <property type="match status" value="1"/>
</dbReference>
<dbReference type="InterPro" id="IPR026265">
    <property type="entry name" value="LptC"/>
</dbReference>
<evidence type="ECO:0000256" key="1">
    <source>
        <dbReference type="ARBA" id="ARBA00022475"/>
    </source>
</evidence>
<dbReference type="Gene3D" id="2.60.450.10">
    <property type="entry name" value="Lipopolysaccharide (LPS) transport protein A like domain"/>
    <property type="match status" value="1"/>
</dbReference>
<comment type="caution">
    <text evidence="7">The sequence shown here is derived from an EMBL/GenBank/DDBJ whole genome shotgun (WGS) entry which is preliminary data.</text>
</comment>
<evidence type="ECO:0000256" key="5">
    <source>
        <dbReference type="ARBA" id="ARBA00023136"/>
    </source>
</evidence>
<proteinExistence type="predicted"/>
<dbReference type="AlphaFoldDB" id="A0A3R8U335"/>
<dbReference type="NCBIfam" id="TIGR04409">
    <property type="entry name" value="LptC_YrbK"/>
    <property type="match status" value="1"/>
</dbReference>
<dbReference type="InterPro" id="IPR010664">
    <property type="entry name" value="LipoPS_assembly_LptC-rel"/>
</dbReference>
<evidence type="ECO:0000256" key="4">
    <source>
        <dbReference type="ARBA" id="ARBA00022989"/>
    </source>
</evidence>
<protein>
    <submittedName>
        <fullName evidence="7">LPS export ABC transporter periplasmic protein LptC</fullName>
    </submittedName>
</protein>
<dbReference type="GO" id="GO:0017089">
    <property type="term" value="F:glycolipid transfer activity"/>
    <property type="evidence" value="ECO:0007669"/>
    <property type="project" value="TreeGrafter"/>
</dbReference>
<accession>A0A3R8U335</accession>
<dbReference type="GO" id="GO:0005886">
    <property type="term" value="C:plasma membrane"/>
    <property type="evidence" value="ECO:0007669"/>
    <property type="project" value="InterPro"/>
</dbReference>
<feature type="region of interest" description="Disordered" evidence="6">
    <location>
        <begin position="1"/>
        <end position="32"/>
    </location>
</feature>
<gene>
    <name evidence="7" type="primary">lptC</name>
    <name evidence="7" type="ORF">EIP75_13930</name>
</gene>
<evidence type="ECO:0000313" key="7">
    <source>
        <dbReference type="EMBL" id="RRS03684.1"/>
    </source>
</evidence>
<dbReference type="Proteomes" id="UP000269265">
    <property type="component" value="Unassembled WGS sequence"/>
</dbReference>
<dbReference type="Pfam" id="PF06835">
    <property type="entry name" value="LptC"/>
    <property type="match status" value="1"/>
</dbReference>
<evidence type="ECO:0000256" key="3">
    <source>
        <dbReference type="ARBA" id="ARBA00022692"/>
    </source>
</evidence>
<keyword evidence="3" id="KW-0812">Transmembrane</keyword>
<keyword evidence="2" id="KW-0997">Cell inner membrane</keyword>
<name>A0A3R8U335_9BURK</name>
<evidence type="ECO:0000256" key="2">
    <source>
        <dbReference type="ARBA" id="ARBA00022519"/>
    </source>
</evidence>
<organism evidence="7 8">
    <name type="scientific">Aquabacterium soli</name>
    <dbReference type="NCBI Taxonomy" id="2493092"/>
    <lineage>
        <taxon>Bacteria</taxon>
        <taxon>Pseudomonadati</taxon>
        <taxon>Pseudomonadota</taxon>
        <taxon>Betaproteobacteria</taxon>
        <taxon>Burkholderiales</taxon>
        <taxon>Aquabacterium</taxon>
    </lineage>
</organism>
<keyword evidence="5" id="KW-0472">Membrane</keyword>
<reference evidence="7 8" key="1">
    <citation type="submission" date="2018-12" db="EMBL/GenBank/DDBJ databases">
        <title>The whole draft genome of Aquabacterium sp. SJQ9.</title>
        <authorList>
            <person name="Sun L."/>
            <person name="Gao X."/>
            <person name="Chen W."/>
            <person name="Huang K."/>
        </authorList>
    </citation>
    <scope>NUCLEOTIDE SEQUENCE [LARGE SCALE GENOMIC DNA]</scope>
    <source>
        <strain evidence="7 8">SJQ9</strain>
    </source>
</reference>
<keyword evidence="8" id="KW-1185">Reference proteome</keyword>
<evidence type="ECO:0000256" key="6">
    <source>
        <dbReference type="SAM" id="MobiDB-lite"/>
    </source>
</evidence>
<dbReference type="EMBL" id="RSED01000010">
    <property type="protein sequence ID" value="RRS03684.1"/>
    <property type="molecule type" value="Genomic_DNA"/>
</dbReference>
<dbReference type="PANTHER" id="PTHR37481:SF1">
    <property type="entry name" value="LIPOPOLYSACCHARIDE EXPORT SYSTEM PROTEIN LPTC"/>
    <property type="match status" value="1"/>
</dbReference>
<dbReference type="InterPro" id="IPR052363">
    <property type="entry name" value="LPS_export_LptC"/>
</dbReference>
<evidence type="ECO:0000313" key="8">
    <source>
        <dbReference type="Proteomes" id="UP000269265"/>
    </source>
</evidence>